<evidence type="ECO:0000313" key="7">
    <source>
        <dbReference type="EMBL" id="AFK34209.1"/>
    </source>
</evidence>
<evidence type="ECO:0000256" key="1">
    <source>
        <dbReference type="ARBA" id="ARBA00004613"/>
    </source>
</evidence>
<dbReference type="OrthoDB" id="1430548at2759"/>
<dbReference type="GO" id="GO:0060320">
    <property type="term" value="P:rejection of self pollen"/>
    <property type="evidence" value="ECO:0007669"/>
    <property type="project" value="UniProtKB-KW"/>
</dbReference>
<dbReference type="PANTHER" id="PTHR31232">
    <property type="match status" value="1"/>
</dbReference>
<reference evidence="7" key="1">
    <citation type="submission" date="2012-05" db="EMBL/GenBank/DDBJ databases">
        <authorList>
            <person name="Krishnakumar V."/>
            <person name="Cheung F."/>
            <person name="Xiao Y."/>
            <person name="Chan A."/>
            <person name="Moskal W.A."/>
            <person name="Town C.D."/>
        </authorList>
    </citation>
    <scope>NUCLEOTIDE SEQUENCE</scope>
</reference>
<sequence>MLKVFGTVLSVLLIIATCSLIVPVQGQDADSFQYPLKKTVRVINNLAGTQLSVHCHSGDDDLGQHYLHSGQYVEWSFEDNFWGTTLYWCDFAWNNVQKSFRVYSTKKDDYRGYKPYLSIRPDGAYFYDGFKFWLKKIPW</sequence>
<dbReference type="AlphaFoldDB" id="I3S1R7"/>
<feature type="chain" id="PRO_5025096420" description="S-protein homolog" evidence="6">
    <location>
        <begin position="27"/>
        <end position="139"/>
    </location>
</feature>
<dbReference type="RefSeq" id="XP_057422655.1">
    <property type="nucleotide sequence ID" value="XM_057566672.1"/>
</dbReference>
<dbReference type="GeneID" id="130716670"/>
<evidence type="ECO:0000256" key="2">
    <source>
        <dbReference type="ARBA" id="ARBA00005581"/>
    </source>
</evidence>
<keyword evidence="3 6" id="KW-0713">Self-incompatibility</keyword>
<dbReference type="PANTHER" id="PTHR31232:SF156">
    <property type="entry name" value="PLANT SELF-INCOMPATIBILITY PROTEIN S1 FAMILY-RELATED"/>
    <property type="match status" value="1"/>
</dbReference>
<comment type="similarity">
    <text evidence="2 6">Belongs to the plant self-incompatibility (S1) protein family.</text>
</comment>
<protein>
    <recommendedName>
        <fullName evidence="6">S-protein homolog</fullName>
    </recommendedName>
</protein>
<keyword evidence="5 6" id="KW-0732">Signal</keyword>
<dbReference type="InterPro" id="IPR010264">
    <property type="entry name" value="Self-incomp_S1"/>
</dbReference>
<keyword evidence="4 6" id="KW-0964">Secreted</keyword>
<evidence type="ECO:0000256" key="5">
    <source>
        <dbReference type="ARBA" id="ARBA00022729"/>
    </source>
</evidence>
<dbReference type="EMBL" id="BT134414">
    <property type="protein sequence ID" value="AFK34209.1"/>
    <property type="molecule type" value="mRNA"/>
</dbReference>
<evidence type="ECO:0000256" key="4">
    <source>
        <dbReference type="ARBA" id="ARBA00022525"/>
    </source>
</evidence>
<accession>I3S1R7</accession>
<evidence type="ECO:0000256" key="6">
    <source>
        <dbReference type="RuleBase" id="RU367044"/>
    </source>
</evidence>
<dbReference type="GO" id="GO:0005576">
    <property type="term" value="C:extracellular region"/>
    <property type="evidence" value="ECO:0007669"/>
    <property type="project" value="UniProtKB-SubCell"/>
</dbReference>
<organism evidence="7">
    <name type="scientific">Lotus japonicus</name>
    <name type="common">Lotus corniculatus var. japonicus</name>
    <dbReference type="NCBI Taxonomy" id="34305"/>
    <lineage>
        <taxon>Eukaryota</taxon>
        <taxon>Viridiplantae</taxon>
        <taxon>Streptophyta</taxon>
        <taxon>Embryophyta</taxon>
        <taxon>Tracheophyta</taxon>
        <taxon>Spermatophyta</taxon>
        <taxon>Magnoliopsida</taxon>
        <taxon>eudicotyledons</taxon>
        <taxon>Gunneridae</taxon>
        <taxon>Pentapetalae</taxon>
        <taxon>rosids</taxon>
        <taxon>fabids</taxon>
        <taxon>Fabales</taxon>
        <taxon>Fabaceae</taxon>
        <taxon>Papilionoideae</taxon>
        <taxon>50 kb inversion clade</taxon>
        <taxon>NPAAA clade</taxon>
        <taxon>Hologalegina</taxon>
        <taxon>robinioid clade</taxon>
        <taxon>Loteae</taxon>
        <taxon>Lotus</taxon>
    </lineage>
</organism>
<proteinExistence type="evidence at transcript level"/>
<comment type="subcellular location">
    <subcellularLocation>
        <location evidence="1 6">Secreted</location>
    </subcellularLocation>
</comment>
<dbReference type="Pfam" id="PF05938">
    <property type="entry name" value="Self-incomp_S1"/>
    <property type="match status" value="1"/>
</dbReference>
<evidence type="ECO:0000256" key="3">
    <source>
        <dbReference type="ARBA" id="ARBA00022471"/>
    </source>
</evidence>
<dbReference type="KEGG" id="lja:130716670"/>
<feature type="signal peptide" evidence="6">
    <location>
        <begin position="1"/>
        <end position="26"/>
    </location>
</feature>
<name>I3S1R7_LOTJA</name>